<keyword evidence="1" id="KW-0732">Signal</keyword>
<organism evidence="2 3">
    <name type="scientific">Bemisia tabaci</name>
    <name type="common">Sweetpotato whitefly</name>
    <name type="synonym">Aleurodes tabaci</name>
    <dbReference type="NCBI Taxonomy" id="7038"/>
    <lineage>
        <taxon>Eukaryota</taxon>
        <taxon>Metazoa</taxon>
        <taxon>Ecdysozoa</taxon>
        <taxon>Arthropoda</taxon>
        <taxon>Hexapoda</taxon>
        <taxon>Insecta</taxon>
        <taxon>Pterygota</taxon>
        <taxon>Neoptera</taxon>
        <taxon>Paraneoptera</taxon>
        <taxon>Hemiptera</taxon>
        <taxon>Sternorrhyncha</taxon>
        <taxon>Aleyrodoidea</taxon>
        <taxon>Aleyrodidae</taxon>
        <taxon>Aleyrodinae</taxon>
        <taxon>Bemisia</taxon>
    </lineage>
</organism>
<evidence type="ECO:0000256" key="1">
    <source>
        <dbReference type="SAM" id="SignalP"/>
    </source>
</evidence>
<reference evidence="2" key="1">
    <citation type="submission" date="2021-12" db="EMBL/GenBank/DDBJ databases">
        <authorList>
            <person name="King R."/>
        </authorList>
    </citation>
    <scope>NUCLEOTIDE SEQUENCE</scope>
</reference>
<dbReference type="Proteomes" id="UP001152759">
    <property type="component" value="Chromosome 5"/>
</dbReference>
<feature type="signal peptide" evidence="1">
    <location>
        <begin position="1"/>
        <end position="22"/>
    </location>
</feature>
<dbReference type="AlphaFoldDB" id="A0A9P0F5D0"/>
<evidence type="ECO:0000313" key="2">
    <source>
        <dbReference type="EMBL" id="CAH0389651.1"/>
    </source>
</evidence>
<feature type="chain" id="PRO_5040348408" evidence="1">
    <location>
        <begin position="23"/>
        <end position="237"/>
    </location>
</feature>
<keyword evidence="3" id="KW-1185">Reference proteome</keyword>
<name>A0A9P0F5D0_BEMTA</name>
<dbReference type="Gene3D" id="2.20.20.160">
    <property type="match status" value="1"/>
</dbReference>
<accession>A0A9P0F5D0</accession>
<dbReference type="KEGG" id="btab:109038452"/>
<dbReference type="EMBL" id="OU963866">
    <property type="protein sequence ID" value="CAH0389651.1"/>
    <property type="molecule type" value="Genomic_DNA"/>
</dbReference>
<sequence>MSGHPFFLVFSCSVYLLPLSSGLAFKSQLDQVVLLYPGQVRSEGDLDTCKNGGICSIVHDTFWIPPRAERLCRCPGGEECPYTLAKPHDNRTLFLNNRAQMKTCNRTDEMPKCKLEQTALIIEETQTEAFKERKVLATAFCTCENPKYWTLQKHFLEKHPNGTTHMTSHYHCTNLGKCKVDEHCANVRLDYYSTYQHCLCPKGQQCLANKSMVTNVTELLFSGLAYRAYCSPFPSTE</sequence>
<proteinExistence type="predicted"/>
<evidence type="ECO:0000313" key="3">
    <source>
        <dbReference type="Proteomes" id="UP001152759"/>
    </source>
</evidence>
<protein>
    <submittedName>
        <fullName evidence="2">Uncharacterized protein</fullName>
    </submittedName>
</protein>
<gene>
    <name evidence="2" type="ORF">BEMITA_LOCUS8459</name>
</gene>